<feature type="region of interest" description="Disordered" evidence="1">
    <location>
        <begin position="85"/>
        <end position="136"/>
    </location>
</feature>
<comment type="caution">
    <text evidence="2">The sequence shown here is derived from an EMBL/GenBank/DDBJ whole genome shotgun (WGS) entry which is preliminary data.</text>
</comment>
<evidence type="ECO:0000256" key="1">
    <source>
        <dbReference type="SAM" id="MobiDB-lite"/>
    </source>
</evidence>
<accession>L9XC96</accession>
<evidence type="ECO:0000313" key="3">
    <source>
        <dbReference type="Proteomes" id="UP000011531"/>
    </source>
</evidence>
<keyword evidence="3" id="KW-1185">Reference proteome</keyword>
<name>L9XC96_9EURY</name>
<feature type="compositionally biased region" description="Low complexity" evidence="1">
    <location>
        <begin position="105"/>
        <end position="123"/>
    </location>
</feature>
<gene>
    <name evidence="2" type="ORF">C492_11430</name>
</gene>
<feature type="non-terminal residue" evidence="2">
    <location>
        <position position="1"/>
    </location>
</feature>
<dbReference type="AlphaFoldDB" id="L9XC96"/>
<proteinExistence type="predicted"/>
<evidence type="ECO:0000313" key="2">
    <source>
        <dbReference type="EMBL" id="ELY59262.1"/>
    </source>
</evidence>
<feature type="region of interest" description="Disordered" evidence="1">
    <location>
        <begin position="33"/>
        <end position="59"/>
    </location>
</feature>
<sequence>GHPIPSSELSQVAADHYQAANAYAHESYSSLVRQTPIPAPDSSGGVHGVETGETSDPEYDLTYSHLDVEADRDPRTTLSKRHNQLAVADQMAAPDEPTEAGGEGESTTVETEAATDGGTAAEPADVETVSPTDGPGTADIALTDAELKEQYISLLAPEVVERSWIGDGNGGDHLKIDGEIYTATLF</sequence>
<protein>
    <submittedName>
        <fullName evidence="2">Conjugation protein</fullName>
    </submittedName>
</protein>
<dbReference type="EMBL" id="AOIA01000105">
    <property type="protein sequence ID" value="ELY59262.1"/>
    <property type="molecule type" value="Genomic_DNA"/>
</dbReference>
<feature type="non-terminal residue" evidence="2">
    <location>
        <position position="186"/>
    </location>
</feature>
<organism evidence="2 3">
    <name type="scientific">Natronococcus jeotgali DSM 18795</name>
    <dbReference type="NCBI Taxonomy" id="1227498"/>
    <lineage>
        <taxon>Archaea</taxon>
        <taxon>Methanobacteriati</taxon>
        <taxon>Methanobacteriota</taxon>
        <taxon>Stenosarchaea group</taxon>
        <taxon>Halobacteria</taxon>
        <taxon>Halobacteriales</taxon>
        <taxon>Natrialbaceae</taxon>
        <taxon>Natronococcus</taxon>
    </lineage>
</organism>
<reference evidence="2 3" key="1">
    <citation type="journal article" date="2014" name="PLoS Genet.">
        <title>Phylogenetically driven sequencing of extremely halophilic archaea reveals strategies for static and dynamic osmo-response.</title>
        <authorList>
            <person name="Becker E.A."/>
            <person name="Seitzer P.M."/>
            <person name="Tritt A."/>
            <person name="Larsen D."/>
            <person name="Krusor M."/>
            <person name="Yao A.I."/>
            <person name="Wu D."/>
            <person name="Madern D."/>
            <person name="Eisen J.A."/>
            <person name="Darling A.E."/>
            <person name="Facciotti M.T."/>
        </authorList>
    </citation>
    <scope>NUCLEOTIDE SEQUENCE [LARGE SCALE GENOMIC DNA]</scope>
    <source>
        <strain evidence="2 3">DSM 18795</strain>
    </source>
</reference>
<dbReference type="Proteomes" id="UP000011531">
    <property type="component" value="Unassembled WGS sequence"/>
</dbReference>